<gene>
    <name evidence="2" type="ORF">K469DRAFT_660000</name>
</gene>
<dbReference type="EMBL" id="ML994622">
    <property type="protein sequence ID" value="KAF2189042.1"/>
    <property type="molecule type" value="Genomic_DNA"/>
</dbReference>
<accession>A0A6A6EE15</accession>
<evidence type="ECO:0000256" key="1">
    <source>
        <dbReference type="ARBA" id="ARBA00023002"/>
    </source>
</evidence>
<dbReference type="Proteomes" id="UP000800200">
    <property type="component" value="Unassembled WGS sequence"/>
</dbReference>
<keyword evidence="3" id="KW-1185">Reference proteome</keyword>
<protein>
    <recommendedName>
        <fullName evidence="4">HypA-like protein</fullName>
    </recommendedName>
</protein>
<sequence length="497" mass="55877">MASGFPDPNINLRNGTAKRSFQASPYNVQLSASETQGNTHVEGLKQESADKASELLMLNHAKYHIVFNDVGLHNHIVHHLMSLWPLGATPSEIQAAYDLNKKYQLPQYRHAASVSVKLKDPAFFKESLGKPKFYTDYLKFFQDEIAERGAPDVLNEYVFKGDERADSILGRMYSGFLHPIIHLGFALEFSQPCIAAESLASACIHDDWPLPIIQPVESHLASHPNLPSTSLLSVIHSLHSNPKIRSAVQPTDPPNRVTHGLIPRVGSDLIPHLAKWRVAPTQKDIEFRTAEMAHVCAYLSGAAQKPGKAVGIDFFMMHNTNLSVFYSAFMGLDWLSLENKARLLTWKGWMDAVLYAACGCPTLYIERIHSYSPKLPGDWDGIVKRACAYQDDGHTSKLIRALMHAEKVSRPYLGREEFPLAKEDFLQIAHMTMDSVERMTEPGYRLPENMRKMYVEGLGTGEEVVKTVVRWVRWAGVEGAWDDIPDMDEKERSTARL</sequence>
<organism evidence="2 3">
    <name type="scientific">Zopfia rhizophila CBS 207.26</name>
    <dbReference type="NCBI Taxonomy" id="1314779"/>
    <lineage>
        <taxon>Eukaryota</taxon>
        <taxon>Fungi</taxon>
        <taxon>Dikarya</taxon>
        <taxon>Ascomycota</taxon>
        <taxon>Pezizomycotina</taxon>
        <taxon>Dothideomycetes</taxon>
        <taxon>Dothideomycetes incertae sedis</taxon>
        <taxon>Zopfiaceae</taxon>
        <taxon>Zopfia</taxon>
    </lineage>
</organism>
<reference evidence="2" key="1">
    <citation type="journal article" date="2020" name="Stud. Mycol.">
        <title>101 Dothideomycetes genomes: a test case for predicting lifestyles and emergence of pathogens.</title>
        <authorList>
            <person name="Haridas S."/>
            <person name="Albert R."/>
            <person name="Binder M."/>
            <person name="Bloem J."/>
            <person name="Labutti K."/>
            <person name="Salamov A."/>
            <person name="Andreopoulos B."/>
            <person name="Baker S."/>
            <person name="Barry K."/>
            <person name="Bills G."/>
            <person name="Bluhm B."/>
            <person name="Cannon C."/>
            <person name="Castanera R."/>
            <person name="Culley D."/>
            <person name="Daum C."/>
            <person name="Ezra D."/>
            <person name="Gonzalez J."/>
            <person name="Henrissat B."/>
            <person name="Kuo A."/>
            <person name="Liang C."/>
            <person name="Lipzen A."/>
            <person name="Lutzoni F."/>
            <person name="Magnuson J."/>
            <person name="Mondo S."/>
            <person name="Nolan M."/>
            <person name="Ohm R."/>
            <person name="Pangilinan J."/>
            <person name="Park H.-J."/>
            <person name="Ramirez L."/>
            <person name="Alfaro M."/>
            <person name="Sun H."/>
            <person name="Tritt A."/>
            <person name="Yoshinaga Y."/>
            <person name="Zwiers L.-H."/>
            <person name="Turgeon B."/>
            <person name="Goodwin S."/>
            <person name="Spatafora J."/>
            <person name="Crous P."/>
            <person name="Grigoriev I."/>
        </authorList>
    </citation>
    <scope>NUCLEOTIDE SEQUENCE</scope>
    <source>
        <strain evidence="2">CBS 207.26</strain>
    </source>
</reference>
<dbReference type="GO" id="GO:0016491">
    <property type="term" value="F:oxidoreductase activity"/>
    <property type="evidence" value="ECO:0007669"/>
    <property type="project" value="UniProtKB-KW"/>
</dbReference>
<dbReference type="OrthoDB" id="10004862at2759"/>
<dbReference type="PANTHER" id="PTHR35870">
    <property type="entry name" value="PROTEIN, PUTATIVE (AFU_ORTHOLOGUE AFUA_5G03330)-RELATED"/>
    <property type="match status" value="1"/>
</dbReference>
<dbReference type="InterPro" id="IPR025337">
    <property type="entry name" value="Questin_oxidase-like"/>
</dbReference>
<dbReference type="Pfam" id="PF14027">
    <property type="entry name" value="Questin_oxidase"/>
    <property type="match status" value="1"/>
</dbReference>
<proteinExistence type="predicted"/>
<evidence type="ECO:0000313" key="2">
    <source>
        <dbReference type="EMBL" id="KAF2189042.1"/>
    </source>
</evidence>
<name>A0A6A6EE15_9PEZI</name>
<evidence type="ECO:0008006" key="4">
    <source>
        <dbReference type="Google" id="ProtNLM"/>
    </source>
</evidence>
<dbReference type="AlphaFoldDB" id="A0A6A6EE15"/>
<keyword evidence="1" id="KW-0560">Oxidoreductase</keyword>
<evidence type="ECO:0000313" key="3">
    <source>
        <dbReference type="Proteomes" id="UP000800200"/>
    </source>
</evidence>
<dbReference type="PANTHER" id="PTHR35870:SF1">
    <property type="entry name" value="PROTEIN, PUTATIVE (AFU_ORTHOLOGUE AFUA_5G03330)-RELATED"/>
    <property type="match status" value="1"/>
</dbReference>